<keyword evidence="5" id="KW-1133">Transmembrane helix</keyword>
<dbReference type="InterPro" id="IPR036770">
    <property type="entry name" value="Ankyrin_rpt-contain_sf"/>
</dbReference>
<organism evidence="7 8">
    <name type="scientific">Fusarium kuroshium</name>
    <dbReference type="NCBI Taxonomy" id="2010991"/>
    <lineage>
        <taxon>Eukaryota</taxon>
        <taxon>Fungi</taxon>
        <taxon>Dikarya</taxon>
        <taxon>Ascomycota</taxon>
        <taxon>Pezizomycotina</taxon>
        <taxon>Sordariomycetes</taxon>
        <taxon>Hypocreomycetidae</taxon>
        <taxon>Hypocreales</taxon>
        <taxon>Nectriaceae</taxon>
        <taxon>Fusarium</taxon>
        <taxon>Fusarium solani species complex</taxon>
    </lineage>
</organism>
<comment type="caution">
    <text evidence="7">The sequence shown here is derived from an EMBL/GenBank/DDBJ whole genome shotgun (WGS) entry which is preliminary data.</text>
</comment>
<keyword evidence="5" id="KW-0812">Transmembrane</keyword>
<dbReference type="OrthoDB" id="7464126at2759"/>
<evidence type="ECO:0000313" key="7">
    <source>
        <dbReference type="EMBL" id="RMJ11588.1"/>
    </source>
</evidence>
<feature type="transmembrane region" description="Helical" evidence="5">
    <location>
        <begin position="203"/>
        <end position="228"/>
    </location>
</feature>
<dbReference type="Pfam" id="PF00023">
    <property type="entry name" value="Ank"/>
    <property type="match status" value="1"/>
</dbReference>
<keyword evidence="1" id="KW-0677">Repeat</keyword>
<sequence>MAHRFLWYFWAFISGARADEGDDGLSDFSNDLATDLAPLLTLFGEAITKQYLSESTSFLDYLIFAMGPIGVLTAMVSTIRVCGHSSLRAFIGRSQEGEATVEAELCTSTSRDVCELFNRGGIARVLGRPNVLELVYNPLIYHEKDCDDSVLNLSRMFFERASEFSGSSIGWERTKGNEKVSADEIAPNPNLSLNVGIVKRPRWVYIAIAATGILLQAGVLVLAGIGVWVLGWNLNGGRTSTTKHYAPVMFITGTTLMCLGMWGCAYLIGQTTEEVRFQRKPMHHRDPRLKPRLFWLQPGPQVIGDQSFDPFGYSEDPANPLQFWTSSRKEFQDTFELRTYFAVLAVLIGYIAQFIGLRGMKAWVSLAQLGVCIVMSILRGCLRMQRLDKNSNQLADKLDIVSGHELDWLSYQIVLQKFEWTMNARSVESLEKNSGHDEHSTPRTSIDSYSTEKDAVSLHNLLTVRKRLAQLTGLAPPYEILNSKCQRWTDGSVKVRAMARKMSAAICQVAEKHLPKSSRSEYSLSIPMVAYNPQGNDHCRTNLHVRLRLGRQDTWEIDPADLEAMVGFWLWEVVDDSILKGHDPGRRNDTPVYRIISLTPDLENVEDYIASRIAEITFWCDHFVGFEDVILRLEGQPWYSAKYLWDTGSNGQFHRLQKGMPASVIFTRRYCGWTSVSENIQPGCKGEFRALSVQSFSTDTFDIVAQDLLTVLLVSLTRDITFGETKLVVQDGPVHPSNPTVNDMVDAFAECGLPAGRDAWLCIIPALRERLPLPEPQDLLDAILDTIDRETYISTAVSWLTWSCVQFNSLQGEESRIFEQTLRAVGEVYRTSVRSRRFIGVVSHFDGDELVGWMRRNYRSRAQHDLVVRKILECYWGIKQRLDRIPGTKVYPEKDENEKKETHLNLLQALEDGDRTETLYRLCFIGPDAFRSEALQPALSLAVRNDWAEVIRDMLDLKADPNSRDQNGRSAISHAAELGLEQHLKTLIKRGADLDQPDNKQQTPLYYAAENGQERIVKILVGHGTVDIHRTNKDGHNALWIASKHGHKAIMEDLLKRGVSPDCRKGEYGQAPFFYAASHGYTALALDMVDRMSKWEDVETGGELLAVAEARGYTELIDKLRGKVTNVS</sequence>
<dbReference type="Gene3D" id="1.25.40.20">
    <property type="entry name" value="Ankyrin repeat-containing domain"/>
    <property type="match status" value="1"/>
</dbReference>
<dbReference type="PANTHER" id="PTHR24198:SF165">
    <property type="entry name" value="ANKYRIN REPEAT-CONTAINING PROTEIN-RELATED"/>
    <property type="match status" value="1"/>
</dbReference>
<feature type="transmembrane region" description="Helical" evidence="5">
    <location>
        <begin position="61"/>
        <end position="83"/>
    </location>
</feature>
<protein>
    <submittedName>
        <fullName evidence="7">Uncharacterized protein</fullName>
    </submittedName>
</protein>
<feature type="compositionally biased region" description="Basic and acidic residues" evidence="4">
    <location>
        <begin position="430"/>
        <end position="441"/>
    </location>
</feature>
<feature type="signal peptide" evidence="6">
    <location>
        <begin position="1"/>
        <end position="18"/>
    </location>
</feature>
<feature type="repeat" description="ANK" evidence="3">
    <location>
        <begin position="1000"/>
        <end position="1024"/>
    </location>
</feature>
<evidence type="ECO:0000313" key="8">
    <source>
        <dbReference type="Proteomes" id="UP000277212"/>
    </source>
</evidence>
<gene>
    <name evidence="7" type="ORF">CDV36_008784</name>
</gene>
<feature type="repeat" description="ANK" evidence="3">
    <location>
        <begin position="1034"/>
        <end position="1066"/>
    </location>
</feature>
<evidence type="ECO:0000256" key="3">
    <source>
        <dbReference type="PROSITE-ProRule" id="PRU00023"/>
    </source>
</evidence>
<keyword evidence="8" id="KW-1185">Reference proteome</keyword>
<dbReference type="InterPro" id="IPR002110">
    <property type="entry name" value="Ankyrin_rpt"/>
</dbReference>
<evidence type="ECO:0000256" key="2">
    <source>
        <dbReference type="ARBA" id="ARBA00023043"/>
    </source>
</evidence>
<dbReference type="PROSITE" id="PS50088">
    <property type="entry name" value="ANK_REPEAT"/>
    <property type="match status" value="3"/>
</dbReference>
<dbReference type="PROSITE" id="PS50297">
    <property type="entry name" value="ANK_REP_REGION"/>
    <property type="match status" value="2"/>
</dbReference>
<dbReference type="AlphaFoldDB" id="A0A3M2S225"/>
<evidence type="ECO:0000256" key="1">
    <source>
        <dbReference type="ARBA" id="ARBA00022737"/>
    </source>
</evidence>
<evidence type="ECO:0000256" key="6">
    <source>
        <dbReference type="SAM" id="SignalP"/>
    </source>
</evidence>
<evidence type="ECO:0000256" key="4">
    <source>
        <dbReference type="SAM" id="MobiDB-lite"/>
    </source>
</evidence>
<name>A0A3M2S225_9HYPO</name>
<keyword evidence="5" id="KW-0472">Membrane</keyword>
<dbReference type="Pfam" id="PF12796">
    <property type="entry name" value="Ank_2"/>
    <property type="match status" value="1"/>
</dbReference>
<accession>A0A3M2S225</accession>
<reference evidence="7 8" key="1">
    <citation type="submission" date="2017-06" db="EMBL/GenBank/DDBJ databases">
        <title>Comparative genomic analysis of Ambrosia Fusariam Clade fungi.</title>
        <authorList>
            <person name="Stajich J.E."/>
            <person name="Carrillo J."/>
            <person name="Kijimoto T."/>
            <person name="Eskalen A."/>
            <person name="O'Donnell K."/>
            <person name="Kasson M."/>
        </authorList>
    </citation>
    <scope>NUCLEOTIDE SEQUENCE [LARGE SCALE GENOMIC DNA]</scope>
    <source>
        <strain evidence="7">UCR3666</strain>
    </source>
</reference>
<feature type="chain" id="PRO_5018089495" evidence="6">
    <location>
        <begin position="19"/>
        <end position="1128"/>
    </location>
</feature>
<dbReference type="Proteomes" id="UP000277212">
    <property type="component" value="Unassembled WGS sequence"/>
</dbReference>
<feature type="transmembrane region" description="Helical" evidence="5">
    <location>
        <begin position="337"/>
        <end position="356"/>
    </location>
</feature>
<keyword evidence="6" id="KW-0732">Signal</keyword>
<dbReference type="PANTHER" id="PTHR24198">
    <property type="entry name" value="ANKYRIN REPEAT AND PROTEIN KINASE DOMAIN-CONTAINING PROTEIN"/>
    <property type="match status" value="1"/>
</dbReference>
<dbReference type="SMART" id="SM00248">
    <property type="entry name" value="ANK"/>
    <property type="match status" value="5"/>
</dbReference>
<proteinExistence type="predicted"/>
<feature type="transmembrane region" description="Helical" evidence="5">
    <location>
        <begin position="248"/>
        <end position="269"/>
    </location>
</feature>
<dbReference type="STRING" id="2010991.A0A3M2S225"/>
<feature type="region of interest" description="Disordered" evidence="4">
    <location>
        <begin position="430"/>
        <end position="449"/>
    </location>
</feature>
<keyword evidence="2 3" id="KW-0040">ANK repeat</keyword>
<dbReference type="SUPFAM" id="SSF48403">
    <property type="entry name" value="Ankyrin repeat"/>
    <property type="match status" value="1"/>
</dbReference>
<feature type="repeat" description="ANK" evidence="3">
    <location>
        <begin position="967"/>
        <end position="999"/>
    </location>
</feature>
<evidence type="ECO:0000256" key="5">
    <source>
        <dbReference type="SAM" id="Phobius"/>
    </source>
</evidence>
<dbReference type="EMBL" id="NKUJ01000163">
    <property type="protein sequence ID" value="RMJ11588.1"/>
    <property type="molecule type" value="Genomic_DNA"/>
</dbReference>